<comment type="caution">
    <text evidence="5">The sequence shown here is derived from an EMBL/GenBank/DDBJ whole genome shotgun (WGS) entry which is preliminary data.</text>
</comment>
<dbReference type="InterPro" id="IPR011990">
    <property type="entry name" value="TPR-like_helical_dom_sf"/>
</dbReference>
<sequence>MAQSLFEKISSLKDSQHGPLMCIIVLAIPFTMSEMLATVLGDLVVTCQTELLSLLLLAAAYYVGFANATARPLGAPSTKLAGAKKVLPPKVPATACDPQARQPVRPVASLASQIPRGATGAPRMPRDAGSLAGESHEAIKKLSPMTASEQREVDTQILSQAKDEGIAPDASTYSKIMDACNRLNNSDVALDLYKQMLEKGVPYDSDHVPMNSHTVSKFFRLVAENLDEKRMRETGLQLLQVIQAHGVVPTNAIQNSLICAWKSKLPDHVLEVFVKLRERGVSLSSTAYRCIMAAHERTDPERTLKLYDEMVERGVKLDRVAYNAALCACSHLGMVDQALELFEKMPEHGLVPNGKTYGALIKACTSTGKMKEAVDLFDSMREAGIGPNQFAYHDAIQSCVRMRKIGKAITLYRDMIQANVSPCDKTYVYLGKECQKRGWTTAADQILQAGADSKAAQARGEQAPVPTLPPGLEELLRQENSDASAQVEGVAADAGAE</sequence>
<feature type="domain" description="PROP1-like PPR" evidence="4">
    <location>
        <begin position="296"/>
        <end position="440"/>
    </location>
</feature>
<gene>
    <name evidence="5" type="ORF">PCOR1329_LOCUS7389</name>
</gene>
<feature type="repeat" description="PPR" evidence="2">
    <location>
        <begin position="169"/>
        <end position="203"/>
    </location>
</feature>
<dbReference type="InterPro" id="IPR033443">
    <property type="entry name" value="PROP1-like_PPR_dom"/>
</dbReference>
<keyword evidence="1" id="KW-0677">Repeat</keyword>
<dbReference type="Pfam" id="PF01535">
    <property type="entry name" value="PPR"/>
    <property type="match status" value="1"/>
</dbReference>
<keyword evidence="6" id="KW-1185">Reference proteome</keyword>
<proteinExistence type="predicted"/>
<dbReference type="Gene3D" id="1.25.40.10">
    <property type="entry name" value="Tetratricopeptide repeat domain"/>
    <property type="match status" value="2"/>
</dbReference>
<name>A0ABN9Q2F6_9DINO</name>
<accession>A0ABN9Q2F6</accession>
<dbReference type="Pfam" id="PF17177">
    <property type="entry name" value="PPR_long"/>
    <property type="match status" value="1"/>
</dbReference>
<feature type="region of interest" description="Disordered" evidence="3">
    <location>
        <begin position="452"/>
        <end position="497"/>
    </location>
</feature>
<dbReference type="EMBL" id="CAUYUJ010002002">
    <property type="protein sequence ID" value="CAK0798719.1"/>
    <property type="molecule type" value="Genomic_DNA"/>
</dbReference>
<evidence type="ECO:0000259" key="4">
    <source>
        <dbReference type="Pfam" id="PF17177"/>
    </source>
</evidence>
<dbReference type="PANTHER" id="PTHR47447:SF17">
    <property type="entry name" value="OS12G0638900 PROTEIN"/>
    <property type="match status" value="1"/>
</dbReference>
<evidence type="ECO:0000313" key="5">
    <source>
        <dbReference type="EMBL" id="CAK0798719.1"/>
    </source>
</evidence>
<organism evidence="5 6">
    <name type="scientific">Prorocentrum cordatum</name>
    <dbReference type="NCBI Taxonomy" id="2364126"/>
    <lineage>
        <taxon>Eukaryota</taxon>
        <taxon>Sar</taxon>
        <taxon>Alveolata</taxon>
        <taxon>Dinophyceae</taxon>
        <taxon>Prorocentrales</taxon>
        <taxon>Prorocentraceae</taxon>
        <taxon>Prorocentrum</taxon>
    </lineage>
</organism>
<feature type="repeat" description="PPR" evidence="2">
    <location>
        <begin position="388"/>
        <end position="422"/>
    </location>
</feature>
<evidence type="ECO:0000256" key="1">
    <source>
        <dbReference type="ARBA" id="ARBA00022737"/>
    </source>
</evidence>
<feature type="repeat" description="PPR" evidence="2">
    <location>
        <begin position="353"/>
        <end position="387"/>
    </location>
</feature>
<dbReference type="InterPro" id="IPR002885">
    <property type="entry name" value="PPR_rpt"/>
</dbReference>
<dbReference type="Proteomes" id="UP001189429">
    <property type="component" value="Unassembled WGS sequence"/>
</dbReference>
<dbReference type="PROSITE" id="PS51375">
    <property type="entry name" value="PPR"/>
    <property type="match status" value="4"/>
</dbReference>
<evidence type="ECO:0000256" key="3">
    <source>
        <dbReference type="SAM" id="MobiDB-lite"/>
    </source>
</evidence>
<dbReference type="NCBIfam" id="TIGR00756">
    <property type="entry name" value="PPR"/>
    <property type="match status" value="4"/>
</dbReference>
<protein>
    <recommendedName>
        <fullName evidence="4">PROP1-like PPR domain-containing protein</fullName>
    </recommendedName>
</protein>
<evidence type="ECO:0000256" key="2">
    <source>
        <dbReference type="PROSITE-ProRule" id="PRU00708"/>
    </source>
</evidence>
<evidence type="ECO:0000313" key="6">
    <source>
        <dbReference type="Proteomes" id="UP001189429"/>
    </source>
</evidence>
<reference evidence="5" key="1">
    <citation type="submission" date="2023-10" db="EMBL/GenBank/DDBJ databases">
        <authorList>
            <person name="Chen Y."/>
            <person name="Shah S."/>
            <person name="Dougan E. K."/>
            <person name="Thang M."/>
            <person name="Chan C."/>
        </authorList>
    </citation>
    <scope>NUCLEOTIDE SEQUENCE [LARGE SCALE GENOMIC DNA]</scope>
</reference>
<dbReference type="PANTHER" id="PTHR47447">
    <property type="entry name" value="OS03G0856100 PROTEIN"/>
    <property type="match status" value="1"/>
</dbReference>
<feature type="repeat" description="PPR" evidence="2">
    <location>
        <begin position="318"/>
        <end position="352"/>
    </location>
</feature>